<protein>
    <submittedName>
        <fullName evidence="2">Uncharacterized protein</fullName>
    </submittedName>
</protein>
<proteinExistence type="predicted"/>
<accession>A0A8H5B3H9</accession>
<keyword evidence="3" id="KW-1185">Reference proteome</keyword>
<organism evidence="2 3">
    <name type="scientific">Ephemerocybe angulata</name>
    <dbReference type="NCBI Taxonomy" id="980116"/>
    <lineage>
        <taxon>Eukaryota</taxon>
        <taxon>Fungi</taxon>
        <taxon>Dikarya</taxon>
        <taxon>Basidiomycota</taxon>
        <taxon>Agaricomycotina</taxon>
        <taxon>Agaricomycetes</taxon>
        <taxon>Agaricomycetidae</taxon>
        <taxon>Agaricales</taxon>
        <taxon>Agaricineae</taxon>
        <taxon>Psathyrellaceae</taxon>
        <taxon>Ephemerocybe</taxon>
    </lineage>
</organism>
<dbReference type="OrthoDB" id="2535907at2759"/>
<dbReference type="Proteomes" id="UP000541558">
    <property type="component" value="Unassembled WGS sequence"/>
</dbReference>
<sequence length="765" mass="83815">MFSTTISPSKGKGKDGSASTTWRTGWWDFWPLVETPRKPMQWTSSSIMVTAHPTLPTLIGRHISSSKEFQFQPLPVLLESPNSYDPASVVLIHPSEEKVFAYFPGRQTPGVACLWRRGSTLDHWKHSGEQWSFPAGESVVGGQWLGGARGWTRPAASPPRRLPPQGPRNQLGGILLILVTEDHVMHLLSDRPGLKMIKYALLSPTSSPKSDQQSPISEAESIPIRTCIEAAVGTHYSDNSVYLALRSKSAPIPVTGSTHAITNVDLQTHEPFAIHCDLDRLGYESEISFYQVVIQLRGGSLVVSTKPFQTIDKVKNHITLMSFFSHPSSSLMFGLSTLEIDEYDASPVRSSLQMYTLSAPSEASPSSKNVVSRSFEPTATRTFGGAITFAFPASQHTDTSGPLIFAGLVDPSSTIRSHTRRKEQTIGLTKVLNALDLTDNNQWESTPLWSSSQNYGVPTTGAASPNQKQVWTASFSLWHSRTTLHALPRPHSEKGQVRPEGTDLAVAILSNKSISDIVHSIARASLTPGEILDIIHSAVKTLQEGQPLSATRIAQETVGIALEIYRAKAKQSKDEEDPQQLAARWHAAQDVLSFASCRAAFEQCCDNHDVGQYDPSAAWPLTKISRWCIDFAKSLLRTCLSQPKFSSPSSQGASDDLFGSTPNSPAGPDEVDPSLVHLVHPFALGNLVAVFTQMQRFRAFLDVVPLPTEEKLANKLLSARNVLVDLIDCCPINLSEFVKILEDAKNEASRLDGKNPLFVNQLQSF</sequence>
<gene>
    <name evidence="2" type="ORF">D9611_004762</name>
</gene>
<comment type="caution">
    <text evidence="2">The sequence shown here is derived from an EMBL/GenBank/DDBJ whole genome shotgun (WGS) entry which is preliminary data.</text>
</comment>
<feature type="region of interest" description="Disordered" evidence="1">
    <location>
        <begin position="1"/>
        <end position="20"/>
    </location>
</feature>
<reference evidence="2 3" key="1">
    <citation type="journal article" date="2020" name="ISME J.">
        <title>Uncovering the hidden diversity of litter-decomposition mechanisms in mushroom-forming fungi.</title>
        <authorList>
            <person name="Floudas D."/>
            <person name="Bentzer J."/>
            <person name="Ahren D."/>
            <person name="Johansson T."/>
            <person name="Persson P."/>
            <person name="Tunlid A."/>
        </authorList>
    </citation>
    <scope>NUCLEOTIDE SEQUENCE [LARGE SCALE GENOMIC DNA]</scope>
    <source>
        <strain evidence="2 3">CBS 175.51</strain>
    </source>
</reference>
<dbReference type="AlphaFoldDB" id="A0A8H5B3H9"/>
<dbReference type="EMBL" id="JAACJK010000220">
    <property type="protein sequence ID" value="KAF5315872.1"/>
    <property type="molecule type" value="Genomic_DNA"/>
</dbReference>
<evidence type="ECO:0000313" key="3">
    <source>
        <dbReference type="Proteomes" id="UP000541558"/>
    </source>
</evidence>
<feature type="region of interest" description="Disordered" evidence="1">
    <location>
        <begin position="646"/>
        <end position="669"/>
    </location>
</feature>
<evidence type="ECO:0000313" key="2">
    <source>
        <dbReference type="EMBL" id="KAF5315872.1"/>
    </source>
</evidence>
<name>A0A8H5B3H9_9AGAR</name>
<evidence type="ECO:0000256" key="1">
    <source>
        <dbReference type="SAM" id="MobiDB-lite"/>
    </source>
</evidence>